<feature type="domain" description="Cytochrome c" evidence="8">
    <location>
        <begin position="283"/>
        <end position="415"/>
    </location>
</feature>
<dbReference type="HOGENOM" id="CLU_033048_0_0_10"/>
<reference evidence="9 10" key="1">
    <citation type="journal article" date="2011" name="J. Bacteriol.">
        <title>Genome sequence of the algicidal bacterium Kordia algicida OT-1.</title>
        <authorList>
            <person name="Lee H.S."/>
            <person name="Kang S.G."/>
            <person name="Kwon K.K."/>
            <person name="Lee J.H."/>
            <person name="Kim S.J."/>
        </authorList>
    </citation>
    <scope>NUCLEOTIDE SEQUENCE [LARGE SCALE GENOMIC DNA]</scope>
    <source>
        <strain evidence="9 10">OT-1</strain>
    </source>
</reference>
<dbReference type="Proteomes" id="UP000002945">
    <property type="component" value="Unassembled WGS sequence"/>
</dbReference>
<dbReference type="GO" id="GO:0009055">
    <property type="term" value="F:electron transfer activity"/>
    <property type="evidence" value="ECO:0007669"/>
    <property type="project" value="InterPro"/>
</dbReference>
<evidence type="ECO:0000256" key="4">
    <source>
        <dbReference type="ARBA" id="ARBA00022729"/>
    </source>
</evidence>
<evidence type="ECO:0000256" key="2">
    <source>
        <dbReference type="ARBA" id="ARBA00022617"/>
    </source>
</evidence>
<dbReference type="PANTHER" id="PTHR30600:SF10">
    <property type="entry name" value="BLL6722 PROTEIN"/>
    <property type="match status" value="1"/>
</dbReference>
<dbReference type="PROSITE" id="PS51007">
    <property type="entry name" value="CYTC"/>
    <property type="match status" value="2"/>
</dbReference>
<keyword evidence="5" id="KW-0560">Oxidoreductase</keyword>
<dbReference type="InterPro" id="IPR004852">
    <property type="entry name" value="Di-haem_cyt_c_peroxidsae"/>
</dbReference>
<dbReference type="GO" id="GO:0030313">
    <property type="term" value="C:cell envelope"/>
    <property type="evidence" value="ECO:0007669"/>
    <property type="project" value="UniProtKB-SubCell"/>
</dbReference>
<sequence>METTPISTNTSETITAAIKAQFATDLSNCIHNIDALRKATTKDSILYYFKASRLDFKRMEPILSFYNSANYYGLNKANLPKVDEGDNAEKTIEASGFQALEEAIAAAEFDINTIHAYANDIYSKLKLEQKHNSILKHTDYKFLWLTRQALVRVMSLGISGFDSPVLLQSIPENKEVFLSLESYFKLYESHFNNKQLYKNWISALQEAQKSFETAENFDTFDRYDFIKNKLQPMLSLWNQTVTDWQVEFPLQQKLNYNVNSFYDANTFNSNAFKPSYSPKVSPEIAQLGKDLFFDTSLSSSETMNCASCHQPEKAFADGLRFSKDNNGNFVQRNAPTLLYASLQQSQFYDARVENLENQILDVITNKNEFHTNTDIIITKLEQNPIYKKRFETLYKRGINHKTVRNAIATYIRTLTPFNSKFDRNISGKEDTFTTEETLGFNLFMGKGKCATCHFAPVFNGTVPPYFTESELEVLGIPATKTWENATVDSDVGRYTVAKAKLKTYAFKTPTVRNISKTAPYMHNGVYETLEEVLKFYNLGGGSGIGIELENQTLPPDPLQLSDKEIKAIIAFMNSLEDQLEENL</sequence>
<evidence type="ECO:0000256" key="6">
    <source>
        <dbReference type="ARBA" id="ARBA00023004"/>
    </source>
</evidence>
<keyword evidence="10" id="KW-1185">Reference proteome</keyword>
<dbReference type="Gene3D" id="1.10.760.10">
    <property type="entry name" value="Cytochrome c-like domain"/>
    <property type="match status" value="2"/>
</dbReference>
<dbReference type="STRING" id="391587.KAOT1_07728"/>
<gene>
    <name evidence="9" type="ORF">KAOT1_07728</name>
</gene>
<dbReference type="GO" id="GO:0046872">
    <property type="term" value="F:metal ion binding"/>
    <property type="evidence" value="ECO:0007669"/>
    <property type="project" value="UniProtKB-KW"/>
</dbReference>
<protein>
    <submittedName>
        <fullName evidence="9">Possible cytochrome C peroxidase</fullName>
    </submittedName>
</protein>
<keyword evidence="2 7" id="KW-0349">Heme</keyword>
<keyword evidence="6 7" id="KW-0408">Iron</keyword>
<dbReference type="PANTHER" id="PTHR30600">
    <property type="entry name" value="CYTOCHROME C PEROXIDASE-RELATED"/>
    <property type="match status" value="1"/>
</dbReference>
<keyword evidence="9" id="KW-0575">Peroxidase</keyword>
<accession>A9DXS8</accession>
<dbReference type="OrthoDB" id="9805202at2"/>
<dbReference type="RefSeq" id="WP_007094111.1">
    <property type="nucleotide sequence ID" value="NZ_CP142125.1"/>
</dbReference>
<dbReference type="InterPro" id="IPR036909">
    <property type="entry name" value="Cyt_c-like_dom_sf"/>
</dbReference>
<dbReference type="InterPro" id="IPR051395">
    <property type="entry name" value="Cytochrome_c_Peroxidase/MauG"/>
</dbReference>
<dbReference type="AlphaFoldDB" id="A9DXS8"/>
<organism evidence="9 10">
    <name type="scientific">Kordia algicida OT-1</name>
    <dbReference type="NCBI Taxonomy" id="391587"/>
    <lineage>
        <taxon>Bacteria</taxon>
        <taxon>Pseudomonadati</taxon>
        <taxon>Bacteroidota</taxon>
        <taxon>Flavobacteriia</taxon>
        <taxon>Flavobacteriales</taxon>
        <taxon>Flavobacteriaceae</taxon>
        <taxon>Kordia</taxon>
    </lineage>
</organism>
<feature type="domain" description="Cytochrome c" evidence="8">
    <location>
        <begin position="434"/>
        <end position="576"/>
    </location>
</feature>
<name>A9DXS8_9FLAO</name>
<dbReference type="EMBL" id="ABIB01000005">
    <property type="protein sequence ID" value="EDP96041.1"/>
    <property type="molecule type" value="Genomic_DNA"/>
</dbReference>
<comment type="caution">
    <text evidence="9">The sequence shown here is derived from an EMBL/GenBank/DDBJ whole genome shotgun (WGS) entry which is preliminary data.</text>
</comment>
<proteinExistence type="predicted"/>
<evidence type="ECO:0000256" key="7">
    <source>
        <dbReference type="PROSITE-ProRule" id="PRU00433"/>
    </source>
</evidence>
<keyword evidence="3 7" id="KW-0479">Metal-binding</keyword>
<evidence type="ECO:0000313" key="10">
    <source>
        <dbReference type="Proteomes" id="UP000002945"/>
    </source>
</evidence>
<dbReference type="Pfam" id="PF03150">
    <property type="entry name" value="CCP_MauG"/>
    <property type="match status" value="1"/>
</dbReference>
<evidence type="ECO:0000313" key="9">
    <source>
        <dbReference type="EMBL" id="EDP96041.1"/>
    </source>
</evidence>
<evidence type="ECO:0000256" key="1">
    <source>
        <dbReference type="ARBA" id="ARBA00004196"/>
    </source>
</evidence>
<dbReference type="InterPro" id="IPR009056">
    <property type="entry name" value="Cyt_c-like_dom"/>
</dbReference>
<dbReference type="GO" id="GO:0020037">
    <property type="term" value="F:heme binding"/>
    <property type="evidence" value="ECO:0007669"/>
    <property type="project" value="InterPro"/>
</dbReference>
<dbReference type="eggNOG" id="COG1858">
    <property type="taxonomic scope" value="Bacteria"/>
</dbReference>
<evidence type="ECO:0000256" key="3">
    <source>
        <dbReference type="ARBA" id="ARBA00022723"/>
    </source>
</evidence>
<dbReference type="GO" id="GO:0004130">
    <property type="term" value="F:cytochrome-c peroxidase activity"/>
    <property type="evidence" value="ECO:0007669"/>
    <property type="project" value="TreeGrafter"/>
</dbReference>
<keyword evidence="4" id="KW-0732">Signal</keyword>
<comment type="subcellular location">
    <subcellularLocation>
        <location evidence="1">Cell envelope</location>
    </subcellularLocation>
</comment>
<dbReference type="SUPFAM" id="SSF46626">
    <property type="entry name" value="Cytochrome c"/>
    <property type="match status" value="2"/>
</dbReference>
<evidence type="ECO:0000256" key="5">
    <source>
        <dbReference type="ARBA" id="ARBA00023002"/>
    </source>
</evidence>
<evidence type="ECO:0000259" key="8">
    <source>
        <dbReference type="PROSITE" id="PS51007"/>
    </source>
</evidence>